<dbReference type="PROSITE" id="PS01050">
    <property type="entry name" value="YJEF_C_2"/>
    <property type="match status" value="1"/>
</dbReference>
<dbReference type="InterPro" id="IPR017953">
    <property type="entry name" value="Carbohydrate_kinase_pred_CS"/>
</dbReference>
<dbReference type="Gene3D" id="3.40.50.10260">
    <property type="entry name" value="YjeF N-terminal domain"/>
    <property type="match status" value="1"/>
</dbReference>
<evidence type="ECO:0000256" key="16">
    <source>
        <dbReference type="ARBA" id="ARBA00049209"/>
    </source>
</evidence>
<dbReference type="NCBIfam" id="TIGR00196">
    <property type="entry name" value="yjeF_cterm"/>
    <property type="match status" value="1"/>
</dbReference>
<feature type="binding site" evidence="18">
    <location>
        <position position="123"/>
    </location>
    <ligand>
        <name>K(+)</name>
        <dbReference type="ChEBI" id="CHEBI:29103"/>
    </ligand>
</feature>
<dbReference type="EC" id="4.2.1.136" evidence="19"/>
<keyword evidence="6 17" id="KW-0547">Nucleotide-binding</keyword>
<feature type="binding site" evidence="17">
    <location>
        <position position="313"/>
    </location>
    <ligand>
        <name>(6S)-NADPHX</name>
        <dbReference type="ChEBI" id="CHEBI:64076"/>
    </ligand>
</feature>
<dbReference type="InterPro" id="IPR030677">
    <property type="entry name" value="Nnr"/>
</dbReference>
<comment type="function">
    <text evidence="18">Catalyzes the epimerization of the S- and R-forms of NAD(P)HX, a damaged form of NAD(P)H that is a result of enzymatic or heat-dependent hydration. This is a prerequisite for the S-specific NAD(P)H-hydrate dehydratase to allow the repair of both epimers of NAD(P)HX.</text>
</comment>
<feature type="binding site" evidence="17">
    <location>
        <position position="427"/>
    </location>
    <ligand>
        <name>(6S)-NADPHX</name>
        <dbReference type="ChEBI" id="CHEBI:64076"/>
    </ligand>
</feature>
<keyword evidence="8 17" id="KW-0521">NADP</keyword>
<keyword evidence="10 17" id="KW-0520">NAD</keyword>
<feature type="domain" description="YjeF N-terminal" evidence="21">
    <location>
        <begin position="10"/>
        <end position="212"/>
    </location>
</feature>
<accession>A0A326S427</accession>
<evidence type="ECO:0000256" key="10">
    <source>
        <dbReference type="ARBA" id="ARBA00023027"/>
    </source>
</evidence>
<dbReference type="PANTHER" id="PTHR12592">
    <property type="entry name" value="ATP-DEPENDENT (S)-NAD(P)H-HYDRATE DEHYDRATASE FAMILY MEMBER"/>
    <property type="match status" value="1"/>
</dbReference>
<feature type="domain" description="YjeF C-terminal" evidence="20">
    <location>
        <begin position="222"/>
        <end position="485"/>
    </location>
</feature>
<dbReference type="HAMAP" id="MF_01966">
    <property type="entry name" value="NADHX_epimerase"/>
    <property type="match status" value="1"/>
</dbReference>
<comment type="subunit">
    <text evidence="17">Homotetramer.</text>
</comment>
<feature type="binding site" evidence="17">
    <location>
        <position position="362"/>
    </location>
    <ligand>
        <name>(6S)-NADPHX</name>
        <dbReference type="ChEBI" id="CHEBI:64076"/>
    </ligand>
</feature>
<dbReference type="PANTHER" id="PTHR12592:SF0">
    <property type="entry name" value="ATP-DEPENDENT (S)-NAD(P)H-HYDRATE DEHYDRATASE"/>
    <property type="match status" value="1"/>
</dbReference>
<comment type="function">
    <text evidence="14 19">Bifunctional enzyme that catalyzes the epimerization of the S- and R-forms of NAD(P)HX and the dehydration of the S-form of NAD(P)HX at the expense of ADP, which is converted to AMP. This allows the repair of both epimers of NAD(P)HX, a damaged form of NAD(P)H that is a result of enzymatic or heat-dependent hydration.</text>
</comment>
<comment type="function">
    <text evidence="17">Catalyzes the dehydration of the S-form of NAD(P)HX at the expense of ADP, which is converted to AMP. Together with NAD(P)HX epimerase, which catalyzes the epimerization of the S- and R-forms, the enzyme allows the repair of both epimers of NAD(P)HX, a damaged form of NAD(P)H that is a result of enzymatic or heat-dependent hydration.</text>
</comment>
<dbReference type="Pfam" id="PF01256">
    <property type="entry name" value="Carb_kinase"/>
    <property type="match status" value="1"/>
</dbReference>
<name>A0A326S427_9BACT</name>
<feature type="binding site" evidence="17">
    <location>
        <position position="257"/>
    </location>
    <ligand>
        <name>(6S)-NADPHX</name>
        <dbReference type="ChEBI" id="CHEBI:64076"/>
    </ligand>
</feature>
<proteinExistence type="inferred from homology"/>
<reference evidence="22 23" key="1">
    <citation type="submission" date="2018-06" db="EMBL/GenBank/DDBJ databases">
        <title>Genomic Encyclopedia of Archaeal and Bacterial Type Strains, Phase II (KMG-II): from individual species to whole genera.</title>
        <authorList>
            <person name="Goeker M."/>
        </authorList>
    </citation>
    <scope>NUCLEOTIDE SEQUENCE [LARGE SCALE GENOMIC DNA]</scope>
    <source>
        <strain evidence="22 23">T4</strain>
    </source>
</reference>
<gene>
    <name evidence="17" type="primary">nnrD</name>
    <name evidence="18" type="synonym">nnrE</name>
    <name evidence="22" type="ORF">CLV31_104245</name>
</gene>
<evidence type="ECO:0000256" key="4">
    <source>
        <dbReference type="ARBA" id="ARBA00009524"/>
    </source>
</evidence>
<feature type="binding site" evidence="18">
    <location>
        <begin position="127"/>
        <end position="133"/>
    </location>
    <ligand>
        <name>(6S)-NADPHX</name>
        <dbReference type="ChEBI" id="CHEBI:64076"/>
    </ligand>
</feature>
<comment type="similarity">
    <text evidence="3 19">In the N-terminal section; belongs to the NnrE/AIBP family.</text>
</comment>
<sequence>MIKILSGAEVSILDKHHIQGKGISSHQLMEKAAEGFVDWFLEKRFSSSKPIALFCGAGNNGGDGLAIARLLTKHGFQCVVFTCFADEGSLSEDCRINLGLLPSAIRKFPWNEFDSEEFGLVIDAYLGVGIKGPLREEAKSIIDKINSFKGIKVSVDLPSGLSADYSGFDHCVHAEVTVTFAFPKLALLLPEHAKVTGELVLVDIGISEEELEVFHSSYYYLLKKDIPAFHKKFHRFSHKGDFGKVLLIAGSRGKMGAAALSAKAAFRTGSGLVSCQVPLEERIIIQTSVPEAMCVFEDSIDWMAFDAIGVGPGIGLDQGELLEKLLREYDRPIVMDADALTLLSRNPSFLDLIPKESILTPHLGEFERLFGKCRTHLERLEKARRFCMNYKLNVLIKGANSVICLADGRQIFNSSGSHFMATAGMGDVLTGMITSFLGQGYSSEQALVCGVYQHGLAGEMAGDMKGRGTLASDVIEMIPETFKRLGVS</sequence>
<keyword evidence="12 17" id="KW-0456">Lyase</keyword>
<dbReference type="InterPro" id="IPR036652">
    <property type="entry name" value="YjeF_N_dom_sf"/>
</dbReference>
<dbReference type="Pfam" id="PF03853">
    <property type="entry name" value="YjeF_N"/>
    <property type="match status" value="1"/>
</dbReference>
<dbReference type="InterPro" id="IPR000631">
    <property type="entry name" value="CARKD"/>
</dbReference>
<evidence type="ECO:0000259" key="20">
    <source>
        <dbReference type="PROSITE" id="PS51383"/>
    </source>
</evidence>
<protein>
    <recommendedName>
        <fullName evidence="19">Bifunctional NAD(P)H-hydrate repair enzyme</fullName>
    </recommendedName>
    <alternativeName>
        <fullName evidence="19">Nicotinamide nucleotide repair protein</fullName>
    </alternativeName>
    <domain>
        <recommendedName>
            <fullName evidence="19">ADP-dependent (S)-NAD(P)H-hydrate dehydratase</fullName>
            <ecNumber evidence="19">4.2.1.136</ecNumber>
        </recommendedName>
        <alternativeName>
            <fullName evidence="19">ADP-dependent NAD(P)HX dehydratase</fullName>
        </alternativeName>
    </domain>
    <domain>
        <recommendedName>
            <fullName evidence="19">NAD(P)H-hydrate epimerase</fullName>
            <ecNumber evidence="19">5.1.99.6</ecNumber>
        </recommendedName>
    </domain>
</protein>
<dbReference type="InterPro" id="IPR004443">
    <property type="entry name" value="YjeF_N_dom"/>
</dbReference>
<evidence type="ECO:0000256" key="6">
    <source>
        <dbReference type="ARBA" id="ARBA00022741"/>
    </source>
</evidence>
<evidence type="ECO:0000256" key="2">
    <source>
        <dbReference type="ARBA" id="ARBA00000909"/>
    </source>
</evidence>
<dbReference type="GO" id="GO:0046872">
    <property type="term" value="F:metal ion binding"/>
    <property type="evidence" value="ECO:0007669"/>
    <property type="project" value="UniProtKB-UniRule"/>
</dbReference>
<evidence type="ECO:0000256" key="14">
    <source>
        <dbReference type="ARBA" id="ARBA00025153"/>
    </source>
</evidence>
<evidence type="ECO:0000313" key="23">
    <source>
        <dbReference type="Proteomes" id="UP000248917"/>
    </source>
</evidence>
<dbReference type="SUPFAM" id="SSF64153">
    <property type="entry name" value="YjeF N-terminal domain-like"/>
    <property type="match status" value="1"/>
</dbReference>
<evidence type="ECO:0000256" key="7">
    <source>
        <dbReference type="ARBA" id="ARBA00022840"/>
    </source>
</evidence>
<keyword evidence="23" id="KW-1185">Reference proteome</keyword>
<keyword evidence="9 18" id="KW-0630">Potassium</keyword>
<dbReference type="GO" id="GO:0046496">
    <property type="term" value="P:nicotinamide nucleotide metabolic process"/>
    <property type="evidence" value="ECO:0007669"/>
    <property type="project" value="UniProtKB-UniRule"/>
</dbReference>
<evidence type="ECO:0000256" key="15">
    <source>
        <dbReference type="ARBA" id="ARBA00048238"/>
    </source>
</evidence>
<dbReference type="PIRSF" id="PIRSF017184">
    <property type="entry name" value="Nnr"/>
    <property type="match status" value="1"/>
</dbReference>
<dbReference type="NCBIfam" id="TIGR00197">
    <property type="entry name" value="yjeF_nterm"/>
    <property type="match status" value="1"/>
</dbReference>
<evidence type="ECO:0000256" key="3">
    <source>
        <dbReference type="ARBA" id="ARBA00006001"/>
    </source>
</evidence>
<evidence type="ECO:0000313" key="22">
    <source>
        <dbReference type="EMBL" id="PZV84593.1"/>
    </source>
</evidence>
<dbReference type="Proteomes" id="UP000248917">
    <property type="component" value="Unassembled WGS sequence"/>
</dbReference>
<dbReference type="InterPro" id="IPR029056">
    <property type="entry name" value="Ribokinase-like"/>
</dbReference>
<dbReference type="GO" id="GO:0110051">
    <property type="term" value="P:metabolite repair"/>
    <property type="evidence" value="ECO:0007669"/>
    <property type="project" value="TreeGrafter"/>
</dbReference>
<comment type="caution">
    <text evidence="18">Lacks conserved residue(s) required for the propagation of feature annotation.</text>
</comment>
<comment type="similarity">
    <text evidence="18">Belongs to the NnrE/AIBP family.</text>
</comment>
<feature type="binding site" evidence="18">
    <location>
        <begin position="59"/>
        <end position="63"/>
    </location>
    <ligand>
        <name>(6S)-NADPHX</name>
        <dbReference type="ChEBI" id="CHEBI:64076"/>
    </ligand>
</feature>
<evidence type="ECO:0000259" key="21">
    <source>
        <dbReference type="PROSITE" id="PS51385"/>
    </source>
</evidence>
<comment type="catalytic activity">
    <reaction evidence="16 17 19">
        <text>(6S)-NADPHX + ADP = AMP + phosphate + NADPH + H(+)</text>
        <dbReference type="Rhea" id="RHEA:32235"/>
        <dbReference type="ChEBI" id="CHEBI:15378"/>
        <dbReference type="ChEBI" id="CHEBI:43474"/>
        <dbReference type="ChEBI" id="CHEBI:57783"/>
        <dbReference type="ChEBI" id="CHEBI:64076"/>
        <dbReference type="ChEBI" id="CHEBI:456215"/>
        <dbReference type="ChEBI" id="CHEBI:456216"/>
        <dbReference type="EC" id="4.2.1.136"/>
    </reaction>
</comment>
<evidence type="ECO:0000256" key="8">
    <source>
        <dbReference type="ARBA" id="ARBA00022857"/>
    </source>
</evidence>
<dbReference type="GO" id="GO:0005524">
    <property type="term" value="F:ATP binding"/>
    <property type="evidence" value="ECO:0007669"/>
    <property type="project" value="UniProtKB-UniRule"/>
</dbReference>
<comment type="cofactor">
    <cofactor evidence="17">
        <name>Mg(2+)</name>
        <dbReference type="ChEBI" id="CHEBI:18420"/>
    </cofactor>
</comment>
<dbReference type="EC" id="5.1.99.6" evidence="19"/>
<dbReference type="Gene3D" id="3.40.1190.20">
    <property type="match status" value="1"/>
</dbReference>
<dbReference type="EMBL" id="QKTX01000004">
    <property type="protein sequence ID" value="PZV84593.1"/>
    <property type="molecule type" value="Genomic_DNA"/>
</dbReference>
<comment type="similarity">
    <text evidence="4 19">In the C-terminal section; belongs to the NnrD/CARKD family.</text>
</comment>
<dbReference type="PROSITE" id="PS51383">
    <property type="entry name" value="YJEF_C_3"/>
    <property type="match status" value="1"/>
</dbReference>
<comment type="catalytic activity">
    <reaction evidence="2 18 19">
        <text>(6R)-NADPHX = (6S)-NADPHX</text>
        <dbReference type="Rhea" id="RHEA:32227"/>
        <dbReference type="ChEBI" id="CHEBI:64076"/>
        <dbReference type="ChEBI" id="CHEBI:64077"/>
        <dbReference type="EC" id="5.1.99.6"/>
    </reaction>
</comment>
<dbReference type="GO" id="GO:0052856">
    <property type="term" value="F:NAD(P)HX epimerase activity"/>
    <property type="evidence" value="ECO:0007669"/>
    <property type="project" value="UniProtKB-UniRule"/>
</dbReference>
<evidence type="ECO:0000256" key="19">
    <source>
        <dbReference type="PIRNR" id="PIRNR017184"/>
    </source>
</evidence>
<keyword evidence="11 18" id="KW-0413">Isomerase</keyword>
<dbReference type="CDD" id="cd01171">
    <property type="entry name" value="YXKO-related"/>
    <property type="match status" value="1"/>
</dbReference>
<dbReference type="SUPFAM" id="SSF53613">
    <property type="entry name" value="Ribokinase-like"/>
    <property type="match status" value="1"/>
</dbReference>
<comment type="catalytic activity">
    <reaction evidence="15 17 19">
        <text>(6S)-NADHX + ADP = AMP + phosphate + NADH + H(+)</text>
        <dbReference type="Rhea" id="RHEA:32223"/>
        <dbReference type="ChEBI" id="CHEBI:15378"/>
        <dbReference type="ChEBI" id="CHEBI:43474"/>
        <dbReference type="ChEBI" id="CHEBI:57945"/>
        <dbReference type="ChEBI" id="CHEBI:64074"/>
        <dbReference type="ChEBI" id="CHEBI:456215"/>
        <dbReference type="ChEBI" id="CHEBI:456216"/>
        <dbReference type="EC" id="4.2.1.136"/>
    </reaction>
</comment>
<evidence type="ECO:0000256" key="1">
    <source>
        <dbReference type="ARBA" id="ARBA00000013"/>
    </source>
</evidence>
<dbReference type="PROSITE" id="PS51385">
    <property type="entry name" value="YJEF_N"/>
    <property type="match status" value="1"/>
</dbReference>
<evidence type="ECO:0000256" key="17">
    <source>
        <dbReference type="HAMAP-Rule" id="MF_01965"/>
    </source>
</evidence>
<dbReference type="HAMAP" id="MF_01965">
    <property type="entry name" value="NADHX_dehydratase"/>
    <property type="match status" value="1"/>
</dbReference>
<evidence type="ECO:0000256" key="12">
    <source>
        <dbReference type="ARBA" id="ARBA00023239"/>
    </source>
</evidence>
<feature type="binding site" evidence="18">
    <location>
        <position position="60"/>
    </location>
    <ligand>
        <name>K(+)</name>
        <dbReference type="ChEBI" id="CHEBI:29103"/>
    </ligand>
</feature>
<feature type="binding site" evidence="17">
    <location>
        <begin position="397"/>
        <end position="401"/>
    </location>
    <ligand>
        <name>AMP</name>
        <dbReference type="ChEBI" id="CHEBI:456215"/>
    </ligand>
</feature>
<feature type="binding site" evidence="17">
    <location>
        <position position="426"/>
    </location>
    <ligand>
        <name>AMP</name>
        <dbReference type="ChEBI" id="CHEBI:456215"/>
    </ligand>
</feature>
<comment type="similarity">
    <text evidence="17">Belongs to the NnrD/CARKD family.</text>
</comment>
<evidence type="ECO:0000256" key="18">
    <source>
        <dbReference type="HAMAP-Rule" id="MF_01966"/>
    </source>
</evidence>
<keyword evidence="5 18" id="KW-0479">Metal-binding</keyword>
<feature type="binding site" evidence="18">
    <location>
        <position position="156"/>
    </location>
    <ligand>
        <name>(6S)-NADPHX</name>
        <dbReference type="ChEBI" id="CHEBI:64076"/>
    </ligand>
</feature>
<dbReference type="GO" id="GO:0052855">
    <property type="term" value="F:ADP-dependent NAD(P)H-hydrate dehydratase activity"/>
    <property type="evidence" value="ECO:0007669"/>
    <property type="project" value="UniProtKB-UniRule"/>
</dbReference>
<evidence type="ECO:0000256" key="13">
    <source>
        <dbReference type="ARBA" id="ARBA00023268"/>
    </source>
</evidence>
<evidence type="ECO:0000256" key="11">
    <source>
        <dbReference type="ARBA" id="ARBA00023235"/>
    </source>
</evidence>
<feature type="binding site" evidence="18">
    <location>
        <position position="159"/>
    </location>
    <ligand>
        <name>K(+)</name>
        <dbReference type="ChEBI" id="CHEBI:29103"/>
    </ligand>
</feature>
<keyword evidence="7 17" id="KW-0067">ATP-binding</keyword>
<comment type="cofactor">
    <cofactor evidence="18 19">
        <name>K(+)</name>
        <dbReference type="ChEBI" id="CHEBI:29103"/>
    </cofactor>
    <text evidence="18 19">Binds 1 potassium ion per subunit.</text>
</comment>
<dbReference type="OrthoDB" id="9806925at2"/>
<comment type="catalytic activity">
    <reaction evidence="1 18 19">
        <text>(6R)-NADHX = (6S)-NADHX</text>
        <dbReference type="Rhea" id="RHEA:32215"/>
        <dbReference type="ChEBI" id="CHEBI:64074"/>
        <dbReference type="ChEBI" id="CHEBI:64075"/>
        <dbReference type="EC" id="5.1.99.6"/>
    </reaction>
</comment>
<evidence type="ECO:0000256" key="9">
    <source>
        <dbReference type="ARBA" id="ARBA00022958"/>
    </source>
</evidence>
<comment type="caution">
    <text evidence="22">The sequence shown here is derived from an EMBL/GenBank/DDBJ whole genome shotgun (WGS) entry which is preliminary data.</text>
</comment>
<keyword evidence="13" id="KW-0511">Multifunctional enzyme</keyword>
<evidence type="ECO:0000256" key="5">
    <source>
        <dbReference type="ARBA" id="ARBA00022723"/>
    </source>
</evidence>
<dbReference type="AlphaFoldDB" id="A0A326S427"/>
<dbReference type="RefSeq" id="WP_111392255.1">
    <property type="nucleotide sequence ID" value="NZ_QKTX01000004.1"/>
</dbReference>
<organism evidence="22 23">
    <name type="scientific">Algoriphagus aquaeductus</name>
    <dbReference type="NCBI Taxonomy" id="475299"/>
    <lineage>
        <taxon>Bacteria</taxon>
        <taxon>Pseudomonadati</taxon>
        <taxon>Bacteroidota</taxon>
        <taxon>Cytophagia</taxon>
        <taxon>Cytophagales</taxon>
        <taxon>Cyclobacteriaceae</taxon>
        <taxon>Algoriphagus</taxon>
    </lineage>
</organism>